<evidence type="ECO:0000256" key="2">
    <source>
        <dbReference type="ARBA" id="ARBA00010136"/>
    </source>
</evidence>
<evidence type="ECO:0000259" key="12">
    <source>
        <dbReference type="Pfam" id="PF11838"/>
    </source>
</evidence>
<evidence type="ECO:0000256" key="4">
    <source>
        <dbReference type="ARBA" id="ARBA00022670"/>
    </source>
</evidence>
<dbReference type="InterPro" id="IPR027268">
    <property type="entry name" value="Peptidase_M4/M1_CTD_sf"/>
</dbReference>
<dbReference type="Pfam" id="PF11838">
    <property type="entry name" value="ERAP1_C"/>
    <property type="match status" value="1"/>
</dbReference>
<dbReference type="PANTHER" id="PTHR11533:SF174">
    <property type="entry name" value="PUROMYCIN-SENSITIVE AMINOPEPTIDASE-RELATED"/>
    <property type="match status" value="1"/>
</dbReference>
<dbReference type="GO" id="GO:0016285">
    <property type="term" value="F:alanyl aminopeptidase activity"/>
    <property type="evidence" value="ECO:0007669"/>
    <property type="project" value="UniProtKB-EC"/>
</dbReference>
<reference evidence="14 15" key="1">
    <citation type="submission" date="2023-07" db="EMBL/GenBank/DDBJ databases">
        <title>Sorghum-associated microbial communities from plants grown in Nebraska, USA.</title>
        <authorList>
            <person name="Schachtman D."/>
        </authorList>
    </citation>
    <scope>NUCLEOTIDE SEQUENCE [LARGE SCALE GENOMIC DNA]</scope>
    <source>
        <strain evidence="14 15">BE198</strain>
    </source>
</reference>
<dbReference type="Gene3D" id="1.25.50.20">
    <property type="match status" value="1"/>
</dbReference>
<dbReference type="Pfam" id="PF01433">
    <property type="entry name" value="Peptidase_M1"/>
    <property type="match status" value="1"/>
</dbReference>
<protein>
    <recommendedName>
        <fullName evidence="9">Aminopeptidase</fullName>
        <ecNumber evidence="9">3.4.11.-</ecNumber>
    </recommendedName>
</protein>
<evidence type="ECO:0000256" key="3">
    <source>
        <dbReference type="ARBA" id="ARBA00022438"/>
    </source>
</evidence>
<dbReference type="Gene3D" id="1.10.390.10">
    <property type="entry name" value="Neutral Protease Domain 2"/>
    <property type="match status" value="1"/>
</dbReference>
<feature type="domain" description="Aminopeptidase N-like N-terminal" evidence="13">
    <location>
        <begin position="45"/>
        <end position="228"/>
    </location>
</feature>
<name>A0ABU1WAS8_9GAMM</name>
<feature type="signal peptide" evidence="10">
    <location>
        <begin position="1"/>
        <end position="22"/>
    </location>
</feature>
<dbReference type="PRINTS" id="PR00756">
    <property type="entry name" value="ALADIPTASE"/>
</dbReference>
<dbReference type="Proteomes" id="UP001251524">
    <property type="component" value="Unassembled WGS sequence"/>
</dbReference>
<keyword evidence="5 9" id="KW-0479">Metal-binding</keyword>
<evidence type="ECO:0000259" key="13">
    <source>
        <dbReference type="Pfam" id="PF17900"/>
    </source>
</evidence>
<evidence type="ECO:0000256" key="7">
    <source>
        <dbReference type="ARBA" id="ARBA00022833"/>
    </source>
</evidence>
<evidence type="ECO:0000256" key="9">
    <source>
        <dbReference type="RuleBase" id="RU364040"/>
    </source>
</evidence>
<keyword evidence="7 9" id="KW-0862">Zinc</keyword>
<dbReference type="InterPro" id="IPR042097">
    <property type="entry name" value="Aminopeptidase_N-like_N_sf"/>
</dbReference>
<dbReference type="InterPro" id="IPR050344">
    <property type="entry name" value="Peptidase_M1_aminopeptidases"/>
</dbReference>
<comment type="catalytic activity">
    <reaction evidence="1">
        <text>Release of an N-terminal amino acid, Xaa-|-Yaa- from a peptide, amide or arylamide. Xaa is preferably Ala, but may be most amino acids including Pro (slow action). When a terminal hydrophobic residue is followed by a prolyl residue, the two may be released as an intact Xaa-Pro dipeptide.</text>
        <dbReference type="EC" id="3.4.11.2"/>
    </reaction>
</comment>
<gene>
    <name evidence="14" type="ORF">J2X06_001853</name>
</gene>
<evidence type="ECO:0000256" key="6">
    <source>
        <dbReference type="ARBA" id="ARBA00022801"/>
    </source>
</evidence>
<comment type="similarity">
    <text evidence="2 9">Belongs to the peptidase M1 family.</text>
</comment>
<dbReference type="Gene3D" id="2.60.40.1730">
    <property type="entry name" value="tricorn interacting facor f3 domain"/>
    <property type="match status" value="1"/>
</dbReference>
<organism evidence="14 15">
    <name type="scientific">Lysobacter niastensis</name>
    <dbReference type="NCBI Taxonomy" id="380629"/>
    <lineage>
        <taxon>Bacteria</taxon>
        <taxon>Pseudomonadati</taxon>
        <taxon>Pseudomonadota</taxon>
        <taxon>Gammaproteobacteria</taxon>
        <taxon>Lysobacterales</taxon>
        <taxon>Lysobacteraceae</taxon>
        <taxon>Lysobacter</taxon>
    </lineage>
</organism>
<evidence type="ECO:0000259" key="11">
    <source>
        <dbReference type="Pfam" id="PF01433"/>
    </source>
</evidence>
<dbReference type="SUPFAM" id="SSF63737">
    <property type="entry name" value="Leukotriene A4 hydrolase N-terminal domain"/>
    <property type="match status" value="1"/>
</dbReference>
<feature type="chain" id="PRO_5047022127" description="Aminopeptidase" evidence="10">
    <location>
        <begin position="23"/>
        <end position="885"/>
    </location>
</feature>
<evidence type="ECO:0000256" key="1">
    <source>
        <dbReference type="ARBA" id="ARBA00000098"/>
    </source>
</evidence>
<evidence type="ECO:0000256" key="8">
    <source>
        <dbReference type="ARBA" id="ARBA00023049"/>
    </source>
</evidence>
<evidence type="ECO:0000256" key="10">
    <source>
        <dbReference type="SAM" id="SignalP"/>
    </source>
</evidence>
<keyword evidence="3 9" id="KW-0031">Aminopeptidase</keyword>
<accession>A0ABU1WAS8</accession>
<dbReference type="CDD" id="cd09601">
    <property type="entry name" value="M1_APN-Q_like"/>
    <property type="match status" value="1"/>
</dbReference>
<dbReference type="SUPFAM" id="SSF55486">
    <property type="entry name" value="Metalloproteases ('zincins'), catalytic domain"/>
    <property type="match status" value="1"/>
</dbReference>
<keyword evidence="10" id="KW-0732">Signal</keyword>
<comment type="caution">
    <text evidence="14">The sequence shown here is derived from an EMBL/GenBank/DDBJ whole genome shotgun (WGS) entry which is preliminary data.</text>
</comment>
<sequence length="885" mass="95808">MRRFLVSAIALSLATGSAGALAQTSAAMPSLQAQATTQLPRNVRPTHYDVAIVPHAASLSFDGRVTIAIDVLEPTTSITLNQIDMTFSSVRLAPEGGKGKFAAPKVAVDQEAQTATFTFDRPIPVGQYTLAMDYTGKIGTQANGLFAIDYDTKAGKKRALYTQFENSDARRMIPSWDEPAHKATFTLEATVPTGEMAVSNMPVASSADLGGGLTRVRFAPSPKMSTYLLFFGLGEFERATAQTDGVEVGVVTQKGVVSQAKFALESSQAVLHEYNDYFGVPYPLPKLDNVASPGRSQFFGAMENWGAIYTFEYALLLDPTISTQSDKQSVFSVAAHEIAHQWFGDLVTMSWWDDLWLNEGFASWMEGRTTEKLHPEWNTALSAVDVRERAMSLDAVATTHPVVQHVETVEQASQAFDSITYSKGEAVIRMLEGYVGADAWRDGVRRYMKAHAYGNTVSDDLWRQIEAAAGKPVTSIAHDFTLQPGVPMIRVEQASCAGGKTTLTLSQGEFTKDRPDKATLSWRVPVIAQVVGNRDIARTLVEGGHAKLDVPGCGPVVVNAGQSGYYRTLYAPKQFAAISAGFTRLAPIDQLGLMNDTWALGLAGQQPASDYLDLVKATPPDADPQIWGDVAASLDSLDAYYRGDAERQARFRRFAIKQLAPVLARVGWEEKPGEADPVKILRTQLISTLGELGDSTVIAEARRRYAAQASDPGAMPAALRKTILAVVAHHADAATWNRLHAEAQAEKTPLVKDELYALLSSTQDETLAKRALELALTDEPGATNSAGMISMVSGLHPDLAFDFAVAHRAQVDGMVDTTSRSRYYPGLGYGSLDPAMVGKIKAYAAAHVAAGSRRASDTAIANVQYRIKVRNERLPAVDGWLQKHD</sequence>
<keyword evidence="8 9" id="KW-0482">Metalloprotease</keyword>
<keyword evidence="15" id="KW-1185">Reference proteome</keyword>
<dbReference type="PANTHER" id="PTHR11533">
    <property type="entry name" value="PROTEASE M1 ZINC METALLOPROTEASE"/>
    <property type="match status" value="1"/>
</dbReference>
<comment type="cofactor">
    <cofactor evidence="9">
        <name>Zn(2+)</name>
        <dbReference type="ChEBI" id="CHEBI:29105"/>
    </cofactor>
    <text evidence="9">Binds 1 zinc ion per subunit.</text>
</comment>
<dbReference type="InterPro" id="IPR034016">
    <property type="entry name" value="M1_APN-typ"/>
</dbReference>
<evidence type="ECO:0000313" key="14">
    <source>
        <dbReference type="EMBL" id="MDR7134644.1"/>
    </source>
</evidence>
<evidence type="ECO:0000313" key="15">
    <source>
        <dbReference type="Proteomes" id="UP001251524"/>
    </source>
</evidence>
<dbReference type="InterPro" id="IPR045357">
    <property type="entry name" value="Aminopeptidase_N-like_N"/>
</dbReference>
<evidence type="ECO:0000256" key="5">
    <source>
        <dbReference type="ARBA" id="ARBA00022723"/>
    </source>
</evidence>
<dbReference type="InterPro" id="IPR014782">
    <property type="entry name" value="Peptidase_M1_dom"/>
</dbReference>
<dbReference type="EMBL" id="JAVDVY010000002">
    <property type="protein sequence ID" value="MDR7134644.1"/>
    <property type="molecule type" value="Genomic_DNA"/>
</dbReference>
<dbReference type="EC" id="3.4.11.-" evidence="9"/>
<proteinExistence type="inferred from homology"/>
<keyword evidence="6 9" id="KW-0378">Hydrolase</keyword>
<keyword evidence="4 9" id="KW-0645">Protease</keyword>
<dbReference type="Pfam" id="PF17900">
    <property type="entry name" value="Peptidase_M1_N"/>
    <property type="match status" value="1"/>
</dbReference>
<dbReference type="Gene3D" id="2.60.40.1910">
    <property type="match status" value="1"/>
</dbReference>
<feature type="domain" description="Peptidase M1 membrane alanine aminopeptidase" evidence="11">
    <location>
        <begin position="262"/>
        <end position="479"/>
    </location>
</feature>
<dbReference type="InterPro" id="IPR024571">
    <property type="entry name" value="ERAP1-like_C_dom"/>
</dbReference>
<feature type="domain" description="ERAP1-like C-terminal" evidence="12">
    <location>
        <begin position="556"/>
        <end position="864"/>
    </location>
</feature>
<dbReference type="InterPro" id="IPR001930">
    <property type="entry name" value="Peptidase_M1"/>
</dbReference>
<dbReference type="RefSeq" id="WP_310061374.1">
    <property type="nucleotide sequence ID" value="NZ_JAVDVY010000002.1"/>
</dbReference>